<gene>
    <name evidence="1" type="ORF">PHMEG_0003405</name>
</gene>
<evidence type="ECO:0000313" key="1">
    <source>
        <dbReference type="EMBL" id="OWZ21950.1"/>
    </source>
</evidence>
<dbReference type="Proteomes" id="UP000198211">
    <property type="component" value="Unassembled WGS sequence"/>
</dbReference>
<dbReference type="PANTHER" id="PTHR33064">
    <property type="entry name" value="POL PROTEIN"/>
    <property type="match status" value="1"/>
</dbReference>
<dbReference type="AlphaFoldDB" id="A0A225WYQ7"/>
<comment type="caution">
    <text evidence="1">The sequence shown here is derived from an EMBL/GenBank/DDBJ whole genome shotgun (WGS) entry which is preliminary data.</text>
</comment>
<dbReference type="InterPro" id="IPR043502">
    <property type="entry name" value="DNA/RNA_pol_sf"/>
</dbReference>
<name>A0A225WYQ7_9STRA</name>
<dbReference type="InterPro" id="IPR043128">
    <property type="entry name" value="Rev_trsase/Diguanyl_cyclase"/>
</dbReference>
<dbReference type="InterPro" id="IPR051320">
    <property type="entry name" value="Viral_Replic_Matur_Polypro"/>
</dbReference>
<dbReference type="SUPFAM" id="SSF56672">
    <property type="entry name" value="DNA/RNA polymerases"/>
    <property type="match status" value="1"/>
</dbReference>
<reference evidence="2" key="1">
    <citation type="submission" date="2017-03" db="EMBL/GenBank/DDBJ databases">
        <title>Phytopthora megakarya and P. palmivora, two closely related causual agents of cacao black pod achieved similar genome size and gene model numbers by different mechanisms.</title>
        <authorList>
            <person name="Ali S."/>
            <person name="Shao J."/>
            <person name="Larry D.J."/>
            <person name="Kronmiller B."/>
            <person name="Shen D."/>
            <person name="Strem M.D."/>
            <person name="Melnick R.L."/>
            <person name="Guiltinan M.J."/>
            <person name="Tyler B.M."/>
            <person name="Meinhardt L.W."/>
            <person name="Bailey B.A."/>
        </authorList>
    </citation>
    <scope>NUCLEOTIDE SEQUENCE [LARGE SCALE GENOMIC DNA]</scope>
    <source>
        <strain evidence="2">zdho120</strain>
    </source>
</reference>
<evidence type="ECO:0000313" key="2">
    <source>
        <dbReference type="Proteomes" id="UP000198211"/>
    </source>
</evidence>
<dbReference type="PANTHER" id="PTHR33064:SF37">
    <property type="entry name" value="RIBONUCLEASE H"/>
    <property type="match status" value="1"/>
</dbReference>
<accession>A0A225WYQ7</accession>
<dbReference type="STRING" id="4795.A0A225WYQ7"/>
<protein>
    <submittedName>
        <fullName evidence="1">RNA-dependent DNA polymerase</fullName>
    </submittedName>
</protein>
<proteinExistence type="predicted"/>
<keyword evidence="2" id="KW-1185">Reference proteome</keyword>
<sequence length="110" mass="12692">MEYLGHGLSAEGVRALDRLVHAFREFPTPTNGKEAKRFVHLAGYYSRFVKDFGTIMAPLTKILRKNINQIKSRLSRSEVDINIEAFVTISRLQPSFQIVAGCEWWDWLHV</sequence>
<dbReference type="Gene3D" id="3.30.70.270">
    <property type="match status" value="1"/>
</dbReference>
<dbReference type="EMBL" id="NBNE01000174">
    <property type="protein sequence ID" value="OWZ21950.1"/>
    <property type="molecule type" value="Genomic_DNA"/>
</dbReference>
<dbReference type="OrthoDB" id="124617at2759"/>
<organism evidence="1 2">
    <name type="scientific">Phytophthora megakarya</name>
    <dbReference type="NCBI Taxonomy" id="4795"/>
    <lineage>
        <taxon>Eukaryota</taxon>
        <taxon>Sar</taxon>
        <taxon>Stramenopiles</taxon>
        <taxon>Oomycota</taxon>
        <taxon>Peronosporomycetes</taxon>
        <taxon>Peronosporales</taxon>
        <taxon>Peronosporaceae</taxon>
        <taxon>Phytophthora</taxon>
    </lineage>
</organism>